<evidence type="ECO:0000256" key="3">
    <source>
        <dbReference type="SAM" id="MobiDB-lite"/>
    </source>
</evidence>
<gene>
    <name evidence="8" type="ORF">A11A3_09355</name>
</gene>
<evidence type="ECO:0000259" key="7">
    <source>
        <dbReference type="Pfam" id="PF25973"/>
    </source>
</evidence>
<proteinExistence type="inferred from homology"/>
<dbReference type="RefSeq" id="WP_008929049.1">
    <property type="nucleotide sequence ID" value="NZ_AMRJ01000012.1"/>
</dbReference>
<dbReference type="Gene3D" id="2.40.420.20">
    <property type="match status" value="1"/>
</dbReference>
<feature type="domain" description="CusB-like beta-barrel" evidence="5">
    <location>
        <begin position="242"/>
        <end position="314"/>
    </location>
</feature>
<keyword evidence="4" id="KW-0732">Signal</keyword>
<accession>L0WBT2</accession>
<dbReference type="GO" id="GO:0015679">
    <property type="term" value="P:plasma membrane copper ion transport"/>
    <property type="evidence" value="ECO:0007669"/>
    <property type="project" value="TreeGrafter"/>
</dbReference>
<dbReference type="STRING" id="1177179.A11A3_09355"/>
<name>L0WBT2_9GAMM</name>
<organism evidence="8 9">
    <name type="scientific">Alcanivorax hongdengensis A-11-3</name>
    <dbReference type="NCBI Taxonomy" id="1177179"/>
    <lineage>
        <taxon>Bacteria</taxon>
        <taxon>Pseudomonadati</taxon>
        <taxon>Pseudomonadota</taxon>
        <taxon>Gammaproteobacteria</taxon>
        <taxon>Oceanospirillales</taxon>
        <taxon>Alcanivoracaceae</taxon>
        <taxon>Alcanivorax</taxon>
    </lineage>
</organism>
<feature type="domain" description="Multidrug resistance protein MdtA-like C-terminal permuted SH3" evidence="6">
    <location>
        <begin position="321"/>
        <end position="378"/>
    </location>
</feature>
<dbReference type="OrthoDB" id="9806939at2"/>
<dbReference type="NCBIfam" id="TIGR01730">
    <property type="entry name" value="RND_mfp"/>
    <property type="match status" value="1"/>
</dbReference>
<comment type="caution">
    <text evidence="8">The sequence shown here is derived from an EMBL/GenBank/DDBJ whole genome shotgun (WGS) entry which is preliminary data.</text>
</comment>
<dbReference type="PANTHER" id="PTHR30097:SF15">
    <property type="entry name" value="CATION EFFLUX SYSTEM PROTEIN CUSB"/>
    <property type="match status" value="1"/>
</dbReference>
<evidence type="ECO:0000256" key="4">
    <source>
        <dbReference type="SAM" id="SignalP"/>
    </source>
</evidence>
<feature type="domain" description="CzcB-like barrel-sandwich hybrid" evidence="7">
    <location>
        <begin position="104"/>
        <end position="239"/>
    </location>
</feature>
<keyword evidence="9" id="KW-1185">Reference proteome</keyword>
<dbReference type="PANTHER" id="PTHR30097">
    <property type="entry name" value="CATION EFFLUX SYSTEM PROTEIN CUSB"/>
    <property type="match status" value="1"/>
</dbReference>
<dbReference type="AlphaFoldDB" id="L0WBT2"/>
<keyword evidence="2" id="KW-0813">Transport</keyword>
<evidence type="ECO:0000256" key="1">
    <source>
        <dbReference type="ARBA" id="ARBA00009477"/>
    </source>
</evidence>
<comment type="similarity">
    <text evidence="1">Belongs to the membrane fusion protein (MFP) (TC 8.A.1) family.</text>
</comment>
<dbReference type="GO" id="GO:0030288">
    <property type="term" value="C:outer membrane-bounded periplasmic space"/>
    <property type="evidence" value="ECO:0007669"/>
    <property type="project" value="TreeGrafter"/>
</dbReference>
<evidence type="ECO:0000256" key="2">
    <source>
        <dbReference type="ARBA" id="ARBA00022448"/>
    </source>
</evidence>
<sequence length="396" mass="43304">MKTQTLFKTSPLALALLLALNTPLWAEQTESHDHNEKSTQQHDEHNHEAGAEEEHEGVHDEGILKLTADQRQMLQLQVITLAAEQDARQTLRVPAEITSNQYRTWVVPVRIDSQVRARSATLGQHLKQGEPIATLFSPQMAQLQSDLQVAADQWRRVKSLGRRTVGNQRFLDAQGQYQSLRARARGYGLDDAALAAIEAGNSEQGVYTLTAPDDGLVLEDAFQQGQWLKAGSPLVTLVDESQLWAEAALPPQPGLQVPIGTRASVIIGGTTVAGEVIQAGHRLNPVTRTLAVRVAVPNDHHRLHPGMFADVALSLPAPDGALTVPEEALTRGPDGDWQVFVEKEPGHYQPVEVELNGQLENRRIVSGLDAGTRVVTRGAFFLASEMAKSGFEIHNH</sequence>
<dbReference type="GO" id="GO:0060003">
    <property type="term" value="P:copper ion export"/>
    <property type="evidence" value="ECO:0007669"/>
    <property type="project" value="TreeGrafter"/>
</dbReference>
<dbReference type="GO" id="GO:0016020">
    <property type="term" value="C:membrane"/>
    <property type="evidence" value="ECO:0007669"/>
    <property type="project" value="InterPro"/>
</dbReference>
<dbReference type="InterPro" id="IPR058647">
    <property type="entry name" value="BSH_CzcB-like"/>
</dbReference>
<dbReference type="Pfam" id="PF25954">
    <property type="entry name" value="Beta-barrel_RND_2"/>
    <property type="match status" value="1"/>
</dbReference>
<dbReference type="InterPro" id="IPR051909">
    <property type="entry name" value="MFP_Cation_Efflux"/>
</dbReference>
<evidence type="ECO:0000313" key="9">
    <source>
        <dbReference type="Proteomes" id="UP000010164"/>
    </source>
</evidence>
<dbReference type="eggNOG" id="COG0845">
    <property type="taxonomic scope" value="Bacteria"/>
</dbReference>
<dbReference type="InterPro" id="IPR058627">
    <property type="entry name" value="MdtA-like_C"/>
</dbReference>
<dbReference type="EMBL" id="AMRJ01000012">
    <property type="protein sequence ID" value="EKF74396.1"/>
    <property type="molecule type" value="Genomic_DNA"/>
</dbReference>
<feature type="region of interest" description="Disordered" evidence="3">
    <location>
        <begin position="27"/>
        <end position="58"/>
    </location>
</feature>
<dbReference type="GO" id="GO:0046914">
    <property type="term" value="F:transition metal ion binding"/>
    <property type="evidence" value="ECO:0007669"/>
    <property type="project" value="TreeGrafter"/>
</dbReference>
<evidence type="ECO:0000259" key="6">
    <source>
        <dbReference type="Pfam" id="PF25967"/>
    </source>
</evidence>
<dbReference type="InterPro" id="IPR058792">
    <property type="entry name" value="Beta-barrel_RND_2"/>
</dbReference>
<evidence type="ECO:0000313" key="8">
    <source>
        <dbReference type="EMBL" id="EKF74396.1"/>
    </source>
</evidence>
<dbReference type="SUPFAM" id="SSF111369">
    <property type="entry name" value="HlyD-like secretion proteins"/>
    <property type="match status" value="1"/>
</dbReference>
<reference evidence="8 9" key="1">
    <citation type="journal article" date="2012" name="J. Bacteriol.">
        <title>Genome Sequence of the Alkane-Degrading Bacterium Alcanivorax hongdengensis Type Strain A-11-3.</title>
        <authorList>
            <person name="Lai Q."/>
            <person name="Shao Z."/>
        </authorList>
    </citation>
    <scope>NUCLEOTIDE SEQUENCE [LARGE SCALE GENOMIC DNA]</scope>
    <source>
        <strain evidence="8 9">A-11-3</strain>
    </source>
</reference>
<dbReference type="Gene3D" id="2.40.30.170">
    <property type="match status" value="1"/>
</dbReference>
<dbReference type="GO" id="GO:0022857">
    <property type="term" value="F:transmembrane transporter activity"/>
    <property type="evidence" value="ECO:0007669"/>
    <property type="project" value="InterPro"/>
</dbReference>
<dbReference type="Pfam" id="PF25967">
    <property type="entry name" value="RND-MFP_C"/>
    <property type="match status" value="1"/>
</dbReference>
<evidence type="ECO:0000259" key="5">
    <source>
        <dbReference type="Pfam" id="PF25954"/>
    </source>
</evidence>
<feature type="compositionally biased region" description="Basic and acidic residues" evidence="3">
    <location>
        <begin position="29"/>
        <end position="58"/>
    </location>
</feature>
<protein>
    <submittedName>
        <fullName evidence="8">Cation efflux system protein</fullName>
    </submittedName>
</protein>
<feature type="signal peptide" evidence="4">
    <location>
        <begin position="1"/>
        <end position="26"/>
    </location>
</feature>
<dbReference type="Pfam" id="PF25973">
    <property type="entry name" value="BSH_CzcB"/>
    <property type="match status" value="1"/>
</dbReference>
<dbReference type="InterPro" id="IPR006143">
    <property type="entry name" value="RND_pump_MFP"/>
</dbReference>
<dbReference type="PATRIC" id="fig|1177179.3.peg.1870"/>
<feature type="chain" id="PRO_5003947835" evidence="4">
    <location>
        <begin position="27"/>
        <end position="396"/>
    </location>
</feature>
<dbReference type="Proteomes" id="UP000010164">
    <property type="component" value="Unassembled WGS sequence"/>
</dbReference>